<accession>A0A3Q7EZ79</accession>
<dbReference type="Pfam" id="PF14226">
    <property type="entry name" value="DIOX_N"/>
    <property type="match status" value="1"/>
</dbReference>
<reference evidence="6" key="1">
    <citation type="journal article" date="2012" name="Nature">
        <title>The tomato genome sequence provides insights into fleshy fruit evolution.</title>
        <authorList>
            <consortium name="Tomato Genome Consortium"/>
        </authorList>
    </citation>
    <scope>NUCLEOTIDE SEQUENCE [LARGE SCALE GENOMIC DNA]</scope>
    <source>
        <strain evidence="6">cv. Heinz 1706</strain>
    </source>
</reference>
<keyword evidence="7" id="KW-1185">Reference proteome</keyword>
<sequence length="350" mass="39739">MASTKLVKVPTIDFSNHQDLKPNTPLWESKKIQVFEALQEYGCFEAIYDKVPKDIREETFSISKEIFEFPLETKLKNISEKPTHGYMGMIPQLPLYESLCIPDLLNPKSLQSFANIFWPQGNQHFWYVYLCFYFALAEVFKKVEIVLLLSTPFARNLVKSYSNPLLELDEMLKRMISENLGLKNHIDELLNANYILFRFTQYKGSSIASGDENNKAAGLGGHTDGNFLSIISQNEVNGLQINKNGEWIDVNISPNSYVVLSGDSFTAWTNGRLHSPVHRVEMPRGSDRYSIQLFSLSKPGHFIEAPKEMVDEEHPLLFKPFEILGLLGYGATEAGYTTPPSDLFKAYCGV</sequence>
<keyword evidence="2" id="KW-0847">Vitamin C</keyword>
<dbReference type="Gramene" id="Solyc02g062470.2.1">
    <property type="protein sequence ID" value="Solyc02g062470.2.1"/>
    <property type="gene ID" value="Solyc02g062470.2"/>
</dbReference>
<proteinExistence type="inferred from homology"/>
<dbReference type="InterPro" id="IPR005123">
    <property type="entry name" value="Oxoglu/Fe-dep_dioxygenase_dom"/>
</dbReference>
<organism evidence="6">
    <name type="scientific">Solanum lycopersicum</name>
    <name type="common">Tomato</name>
    <name type="synonym">Lycopersicon esculentum</name>
    <dbReference type="NCBI Taxonomy" id="4081"/>
    <lineage>
        <taxon>Eukaryota</taxon>
        <taxon>Viridiplantae</taxon>
        <taxon>Streptophyta</taxon>
        <taxon>Embryophyta</taxon>
        <taxon>Tracheophyta</taxon>
        <taxon>Spermatophyta</taxon>
        <taxon>Magnoliopsida</taxon>
        <taxon>eudicotyledons</taxon>
        <taxon>Gunneridae</taxon>
        <taxon>Pentapetalae</taxon>
        <taxon>asterids</taxon>
        <taxon>lamiids</taxon>
        <taxon>Solanales</taxon>
        <taxon>Solanaceae</taxon>
        <taxon>Solanoideae</taxon>
        <taxon>Solaneae</taxon>
        <taxon>Solanum</taxon>
        <taxon>Solanum subgen. Lycopersicon</taxon>
    </lineage>
</organism>
<keyword evidence="3 4" id="KW-0408">Iron</keyword>
<evidence type="ECO:0000256" key="4">
    <source>
        <dbReference type="RuleBase" id="RU003682"/>
    </source>
</evidence>
<dbReference type="GO" id="GO:0046872">
    <property type="term" value="F:metal ion binding"/>
    <property type="evidence" value="ECO:0007669"/>
    <property type="project" value="UniProtKB-KW"/>
</dbReference>
<keyword evidence="1 4" id="KW-0479">Metal-binding</keyword>
<reference evidence="6" key="2">
    <citation type="submission" date="2019-01" db="UniProtKB">
        <authorList>
            <consortium name="EnsemblPlants"/>
        </authorList>
    </citation>
    <scope>IDENTIFICATION</scope>
    <source>
        <strain evidence="6">cv. Heinz 1706</strain>
    </source>
</reference>
<name>A0A3Q7EZ79_SOLLC</name>
<dbReference type="PROSITE" id="PS51471">
    <property type="entry name" value="FE2OG_OXY"/>
    <property type="match status" value="1"/>
</dbReference>
<keyword evidence="4" id="KW-0560">Oxidoreductase</keyword>
<dbReference type="STRING" id="4081.A0A3Q7EZ79"/>
<dbReference type="InterPro" id="IPR050231">
    <property type="entry name" value="Iron_ascorbate_oxido_reductase"/>
</dbReference>
<dbReference type="GO" id="GO:0002238">
    <property type="term" value="P:response to molecule of fungal origin"/>
    <property type="evidence" value="ECO:0007669"/>
    <property type="project" value="UniProtKB-ARBA"/>
</dbReference>
<dbReference type="EnsemblPlants" id="Solyc02g062470.2.1">
    <property type="protein sequence ID" value="Solyc02g062470.2.1"/>
    <property type="gene ID" value="Solyc02g062470.2"/>
</dbReference>
<evidence type="ECO:0000256" key="2">
    <source>
        <dbReference type="ARBA" id="ARBA00022896"/>
    </source>
</evidence>
<dbReference type="InterPro" id="IPR027443">
    <property type="entry name" value="IPNS-like_sf"/>
</dbReference>
<dbReference type="GO" id="GO:0031418">
    <property type="term" value="F:L-ascorbic acid binding"/>
    <property type="evidence" value="ECO:0007669"/>
    <property type="project" value="UniProtKB-KW"/>
</dbReference>
<evidence type="ECO:0000259" key="5">
    <source>
        <dbReference type="PROSITE" id="PS51471"/>
    </source>
</evidence>
<dbReference type="PaxDb" id="4081-Solyc02g062490.2.1"/>
<dbReference type="InterPro" id="IPR026992">
    <property type="entry name" value="DIOX_N"/>
</dbReference>
<evidence type="ECO:0000256" key="1">
    <source>
        <dbReference type="ARBA" id="ARBA00022723"/>
    </source>
</evidence>
<feature type="domain" description="Fe2OG dioxygenase" evidence="5">
    <location>
        <begin position="191"/>
        <end position="297"/>
    </location>
</feature>
<dbReference type="SUPFAM" id="SSF51197">
    <property type="entry name" value="Clavaminate synthase-like"/>
    <property type="match status" value="1"/>
</dbReference>
<dbReference type="AlphaFoldDB" id="A0A3Q7EZ79"/>
<dbReference type="Gene3D" id="2.60.120.330">
    <property type="entry name" value="B-lactam Antibiotic, Isopenicillin N Synthase, Chain"/>
    <property type="match status" value="1"/>
</dbReference>
<dbReference type="Proteomes" id="UP000004994">
    <property type="component" value="Chromosome 2"/>
</dbReference>
<dbReference type="GO" id="GO:0009805">
    <property type="term" value="P:coumarin biosynthetic process"/>
    <property type="evidence" value="ECO:0007669"/>
    <property type="project" value="UniProtKB-ARBA"/>
</dbReference>
<evidence type="ECO:0000256" key="3">
    <source>
        <dbReference type="ARBA" id="ARBA00023004"/>
    </source>
</evidence>
<dbReference type="Pfam" id="PF03171">
    <property type="entry name" value="2OG-FeII_Oxy"/>
    <property type="match status" value="1"/>
</dbReference>
<dbReference type="InParanoid" id="A0A3Q7EZ79"/>
<protein>
    <recommendedName>
        <fullName evidence="5">Fe2OG dioxygenase domain-containing protein</fullName>
    </recommendedName>
</protein>
<evidence type="ECO:0000313" key="7">
    <source>
        <dbReference type="Proteomes" id="UP000004994"/>
    </source>
</evidence>
<dbReference type="OMA" id="INRSDTH"/>
<dbReference type="PANTHER" id="PTHR47990">
    <property type="entry name" value="2-OXOGLUTARATE (2OG) AND FE(II)-DEPENDENT OXYGENASE SUPERFAMILY PROTEIN-RELATED"/>
    <property type="match status" value="1"/>
</dbReference>
<dbReference type="InterPro" id="IPR044861">
    <property type="entry name" value="IPNS-like_FE2OG_OXY"/>
</dbReference>
<evidence type="ECO:0000313" key="6">
    <source>
        <dbReference type="EnsemblPlants" id="Solyc02g062470.2.1"/>
    </source>
</evidence>
<comment type="similarity">
    <text evidence="4">Belongs to the iron/ascorbate-dependent oxidoreductase family.</text>
</comment>
<dbReference type="GO" id="GO:0016706">
    <property type="term" value="F:2-oxoglutarate-dependent dioxygenase activity"/>
    <property type="evidence" value="ECO:0000318"/>
    <property type="project" value="GO_Central"/>
</dbReference>